<dbReference type="PROSITE" id="PS51819">
    <property type="entry name" value="VOC"/>
    <property type="match status" value="1"/>
</dbReference>
<evidence type="ECO:0000313" key="6">
    <source>
        <dbReference type="Proteomes" id="UP000012488"/>
    </source>
</evidence>
<reference evidence="5 6" key="2">
    <citation type="journal article" date="2013" name="Genome Announc.">
        <title>Draft Genome Sequence of Methylobacterium mesophilicum Strain SR1.6/6, Isolated from Citrus sinensis.</title>
        <authorList>
            <person name="Marinho Almeida D."/>
            <person name="Dini-Andreote F."/>
            <person name="Camargo Neves A.A."/>
            <person name="Juca Ramos R.T."/>
            <person name="Andreote F.D."/>
            <person name="Carneiro A.R."/>
            <person name="Oliveira de Souza Lima A."/>
            <person name="Caracciolo Gomes de Sa P.H."/>
            <person name="Ribeiro Barbosa M.S."/>
            <person name="Araujo W.L."/>
            <person name="Silva A."/>
        </authorList>
    </citation>
    <scope>NUCLEOTIDE SEQUENCE [LARGE SCALE GENOMIC DNA]</scope>
    <source>
        <strain evidence="5 6">SR1.6/6</strain>
    </source>
</reference>
<evidence type="ECO:0000256" key="2">
    <source>
        <dbReference type="ARBA" id="ARBA00021572"/>
    </source>
</evidence>
<feature type="domain" description="VOC" evidence="4">
    <location>
        <begin position="59"/>
        <end position="175"/>
    </location>
</feature>
<dbReference type="Pfam" id="PF20066">
    <property type="entry name" value="Glyoxalase_8"/>
    <property type="match status" value="1"/>
</dbReference>
<evidence type="ECO:0000313" key="5">
    <source>
        <dbReference type="EMBL" id="QGY00811.1"/>
    </source>
</evidence>
<keyword evidence="3" id="KW-0046">Antibiotic resistance</keyword>
<accession>A0A6B9FAG9</accession>
<dbReference type="OrthoDB" id="9803104at2"/>
<name>A0A6B9FAG9_9HYPH</name>
<proteinExistence type="inferred from homology"/>
<comment type="similarity">
    <text evidence="1">Belongs to the bleomycin resistance protein family.</text>
</comment>
<protein>
    <recommendedName>
        <fullName evidence="2">Bleomycin resistance protein</fullName>
    </recommendedName>
</protein>
<organism evidence="5 6">
    <name type="scientific">Methylobacterium mesophilicum SR1.6/6</name>
    <dbReference type="NCBI Taxonomy" id="908290"/>
    <lineage>
        <taxon>Bacteria</taxon>
        <taxon>Pseudomonadati</taxon>
        <taxon>Pseudomonadota</taxon>
        <taxon>Alphaproteobacteria</taxon>
        <taxon>Hyphomicrobiales</taxon>
        <taxon>Methylobacteriaceae</taxon>
        <taxon>Methylobacterium</taxon>
    </lineage>
</organism>
<dbReference type="GO" id="GO:0046677">
    <property type="term" value="P:response to antibiotic"/>
    <property type="evidence" value="ECO:0007669"/>
    <property type="project" value="UniProtKB-KW"/>
</dbReference>
<dbReference type="Gene3D" id="3.10.180.10">
    <property type="entry name" value="2,3-Dihydroxybiphenyl 1,2-Dioxygenase, domain 1"/>
    <property type="match status" value="1"/>
</dbReference>
<evidence type="ECO:0000256" key="1">
    <source>
        <dbReference type="ARBA" id="ARBA00011051"/>
    </source>
</evidence>
<evidence type="ECO:0000256" key="3">
    <source>
        <dbReference type="ARBA" id="ARBA00023251"/>
    </source>
</evidence>
<dbReference type="Pfam" id="PF19581">
    <property type="entry name" value="Glyoxalase_7"/>
    <property type="match status" value="1"/>
</dbReference>
<evidence type="ECO:0000259" key="4">
    <source>
        <dbReference type="PROSITE" id="PS51819"/>
    </source>
</evidence>
<dbReference type="AlphaFoldDB" id="A0A6B9FAG9"/>
<dbReference type="RefSeq" id="WP_010686438.1">
    <property type="nucleotide sequence ID" value="NZ_CP043538.1"/>
</dbReference>
<dbReference type="KEGG" id="mmes:MMSR116_01985"/>
<dbReference type="CDD" id="cd08349">
    <property type="entry name" value="BLMA_like"/>
    <property type="match status" value="1"/>
</dbReference>
<dbReference type="SUPFAM" id="SSF54593">
    <property type="entry name" value="Glyoxalase/Bleomycin resistance protein/Dihydroxybiphenyl dioxygenase"/>
    <property type="match status" value="1"/>
</dbReference>
<dbReference type="EMBL" id="CP043538">
    <property type="protein sequence ID" value="QGY00811.1"/>
    <property type="molecule type" value="Genomic_DNA"/>
</dbReference>
<reference evidence="5 6" key="1">
    <citation type="journal article" date="2012" name="Genet. Mol. Biol.">
        <title>Analysis of 16S rRNA and mxaF genes revealing insights into Methylobacterium niche-specific plant association.</title>
        <authorList>
            <person name="Dourado M.N."/>
            <person name="Andreote F.D."/>
            <person name="Dini-Andreote F."/>
            <person name="Conti R."/>
            <person name="Araujo J.M."/>
            <person name="Araujo W.L."/>
        </authorList>
    </citation>
    <scope>NUCLEOTIDE SEQUENCE [LARGE SCALE GENOMIC DNA]</scope>
    <source>
        <strain evidence="5 6">SR1.6/6</strain>
    </source>
</reference>
<dbReference type="InterPro" id="IPR037523">
    <property type="entry name" value="VOC_core"/>
</dbReference>
<dbReference type="Proteomes" id="UP000012488">
    <property type="component" value="Chromosome"/>
</dbReference>
<gene>
    <name evidence="5" type="ORF">MMSR116_01985</name>
</gene>
<sequence>MTTVDQAKAMAKRLRAALSARDLAVPHAIALELVAAELGYDDWNTACAALDRQADAAPRFLAAVPILRIFDEAKAREFYCGFLSFEPVFEHRFEPDLPLYMEVARAGLRLHLSEHHGDASPGSTAFIPMRGIRALHRELTAKRYGYARPGLEEAPWGDMLTVADPFGNRLRFCEPREGRHAQRSAPSATG</sequence>
<dbReference type="InterPro" id="IPR029068">
    <property type="entry name" value="Glyas_Bleomycin-R_OHBP_Dase"/>
</dbReference>
<dbReference type="InterPro" id="IPR045517">
    <property type="entry name" value="Glyoxalase_8"/>
</dbReference>
<dbReference type="InterPro" id="IPR000335">
    <property type="entry name" value="Bleomycin-R"/>
</dbReference>